<reference evidence="1 2" key="1">
    <citation type="journal article" date="2011" name="Science">
        <title>The ecoresponsive genome of Daphnia pulex.</title>
        <authorList>
            <person name="Colbourne J.K."/>
            <person name="Pfrender M.E."/>
            <person name="Gilbert D."/>
            <person name="Thomas W.K."/>
            <person name="Tucker A."/>
            <person name="Oakley T.H."/>
            <person name="Tokishita S."/>
            <person name="Aerts A."/>
            <person name="Arnold G.J."/>
            <person name="Basu M.K."/>
            <person name="Bauer D.J."/>
            <person name="Caceres C.E."/>
            <person name="Carmel L."/>
            <person name="Casola C."/>
            <person name="Choi J.H."/>
            <person name="Detter J.C."/>
            <person name="Dong Q."/>
            <person name="Dusheyko S."/>
            <person name="Eads B.D."/>
            <person name="Frohlich T."/>
            <person name="Geiler-Samerotte K.A."/>
            <person name="Gerlach D."/>
            <person name="Hatcher P."/>
            <person name="Jogdeo S."/>
            <person name="Krijgsveld J."/>
            <person name="Kriventseva E.V."/>
            <person name="Kultz D."/>
            <person name="Laforsch C."/>
            <person name="Lindquist E."/>
            <person name="Lopez J."/>
            <person name="Manak J.R."/>
            <person name="Muller J."/>
            <person name="Pangilinan J."/>
            <person name="Patwardhan R.P."/>
            <person name="Pitluck S."/>
            <person name="Pritham E.J."/>
            <person name="Rechtsteiner A."/>
            <person name="Rho M."/>
            <person name="Rogozin I.B."/>
            <person name="Sakarya O."/>
            <person name="Salamov A."/>
            <person name="Schaack S."/>
            <person name="Shapiro H."/>
            <person name="Shiga Y."/>
            <person name="Skalitzky C."/>
            <person name="Smith Z."/>
            <person name="Souvorov A."/>
            <person name="Sung W."/>
            <person name="Tang Z."/>
            <person name="Tsuchiya D."/>
            <person name="Tu H."/>
            <person name="Vos H."/>
            <person name="Wang M."/>
            <person name="Wolf Y.I."/>
            <person name="Yamagata H."/>
            <person name="Yamada T."/>
            <person name="Ye Y."/>
            <person name="Shaw J.R."/>
            <person name="Andrews J."/>
            <person name="Crease T.J."/>
            <person name="Tang H."/>
            <person name="Lucas S.M."/>
            <person name="Robertson H.M."/>
            <person name="Bork P."/>
            <person name="Koonin E.V."/>
            <person name="Zdobnov E.M."/>
            <person name="Grigoriev I.V."/>
            <person name="Lynch M."/>
            <person name="Boore J.L."/>
        </authorList>
    </citation>
    <scope>NUCLEOTIDE SEQUENCE [LARGE SCALE GENOMIC DNA]</scope>
</reference>
<accession>E9GRU1</accession>
<dbReference type="AlphaFoldDB" id="E9GRU1"/>
<sequence>MEIAFVNISSAAASSSVNAAAERATIEFDLVLQENARRAGGQTTTTRKMRKWRYVVGISLGLNFYSFAMETTLEKTSPPSRHFSSSPESAALEGIFNAGGEQLGIQNFFSIETRPTRQVMQRTKPKTKKVAAKKRQNLKQKCENNTQRRRGKKMAKPKGERRLLMLGGRSIFTTKQ</sequence>
<dbReference type="HOGENOM" id="CLU_1526737_0_0_1"/>
<evidence type="ECO:0000313" key="2">
    <source>
        <dbReference type="Proteomes" id="UP000000305"/>
    </source>
</evidence>
<evidence type="ECO:0000313" key="1">
    <source>
        <dbReference type="EMBL" id="EFX77833.1"/>
    </source>
</evidence>
<protein>
    <submittedName>
        <fullName evidence="1">Uncharacterized protein</fullName>
    </submittedName>
</protein>
<gene>
    <name evidence="1" type="ORF">DAPPUDRAFT_105798</name>
</gene>
<dbReference type="Proteomes" id="UP000000305">
    <property type="component" value="Unassembled WGS sequence"/>
</dbReference>
<organism evidence="1 2">
    <name type="scientific">Daphnia pulex</name>
    <name type="common">Water flea</name>
    <dbReference type="NCBI Taxonomy" id="6669"/>
    <lineage>
        <taxon>Eukaryota</taxon>
        <taxon>Metazoa</taxon>
        <taxon>Ecdysozoa</taxon>
        <taxon>Arthropoda</taxon>
        <taxon>Crustacea</taxon>
        <taxon>Branchiopoda</taxon>
        <taxon>Diplostraca</taxon>
        <taxon>Cladocera</taxon>
        <taxon>Anomopoda</taxon>
        <taxon>Daphniidae</taxon>
        <taxon>Daphnia</taxon>
    </lineage>
</organism>
<dbReference type="InParanoid" id="E9GRU1"/>
<proteinExistence type="predicted"/>
<dbReference type="KEGG" id="dpx:DAPPUDRAFT_105798"/>
<name>E9GRU1_DAPPU</name>
<keyword evidence="2" id="KW-1185">Reference proteome</keyword>
<dbReference type="EMBL" id="GL732560">
    <property type="protein sequence ID" value="EFX77833.1"/>
    <property type="molecule type" value="Genomic_DNA"/>
</dbReference>